<dbReference type="GO" id="GO:0005829">
    <property type="term" value="C:cytosol"/>
    <property type="evidence" value="ECO:0007669"/>
    <property type="project" value="TreeGrafter"/>
</dbReference>
<sequence>MRAYKNLQEFLEVLEKEGELLRIGVEVSPELEITEITDRVCKLNGPALFFEKVKGHKIPVVTNLFGSFKRICLAFGVKEIEELSRSLIEFMEIKKVESFFDKLKIIPKLWQAKDFFPKIVDKAPCQEIIR</sequence>
<feature type="non-terminal residue" evidence="2">
    <location>
        <position position="130"/>
    </location>
</feature>
<evidence type="ECO:0000313" key="2">
    <source>
        <dbReference type="EMBL" id="PMP68705.1"/>
    </source>
</evidence>
<dbReference type="GO" id="GO:0006744">
    <property type="term" value="P:ubiquinone biosynthetic process"/>
    <property type="evidence" value="ECO:0007669"/>
    <property type="project" value="TreeGrafter"/>
</dbReference>
<comment type="caution">
    <text evidence="2">The sequence shown here is derived from an EMBL/GenBank/DDBJ whole genome shotgun (WGS) entry which is preliminary data.</text>
</comment>
<dbReference type="SUPFAM" id="SSF50475">
    <property type="entry name" value="FMN-binding split barrel"/>
    <property type="match status" value="1"/>
</dbReference>
<proteinExistence type="predicted"/>
<dbReference type="Proteomes" id="UP000235460">
    <property type="component" value="Unassembled WGS sequence"/>
</dbReference>
<dbReference type="PANTHER" id="PTHR30108">
    <property type="entry name" value="3-OCTAPRENYL-4-HYDROXYBENZOATE CARBOXY-LYASE-RELATED"/>
    <property type="match status" value="1"/>
</dbReference>
<dbReference type="AlphaFoldDB" id="A0A2N7PPY3"/>
<dbReference type="InterPro" id="IPR002830">
    <property type="entry name" value="UbiD"/>
</dbReference>
<dbReference type="Pfam" id="PF20695">
    <property type="entry name" value="UbiD_N"/>
    <property type="match status" value="1"/>
</dbReference>
<gene>
    <name evidence="2" type="ORF">C0190_01195</name>
</gene>
<dbReference type="GO" id="GO:0008694">
    <property type="term" value="F:4-hydroxy-3-polyprenylbenzoate decarboxylase activity"/>
    <property type="evidence" value="ECO:0007669"/>
    <property type="project" value="TreeGrafter"/>
</dbReference>
<protein>
    <submittedName>
        <fullName evidence="2">Menaquinone biosynthesis decarboxylase</fullName>
    </submittedName>
</protein>
<accession>A0A2N7PPY3</accession>
<reference evidence="2 3" key="1">
    <citation type="submission" date="2018-01" db="EMBL/GenBank/DDBJ databases">
        <title>Metagenomic assembled genomes from two thermal pools in the Uzon Caldera, Kamchatka, Russia.</title>
        <authorList>
            <person name="Wilkins L."/>
            <person name="Ettinger C."/>
        </authorList>
    </citation>
    <scope>NUCLEOTIDE SEQUENCE [LARGE SCALE GENOMIC DNA]</scope>
    <source>
        <strain evidence="2">ZAV-08</strain>
    </source>
</reference>
<dbReference type="InterPro" id="IPR049383">
    <property type="entry name" value="UbiD-like_N"/>
</dbReference>
<dbReference type="PANTHER" id="PTHR30108:SF17">
    <property type="entry name" value="FERULIC ACID DECARBOXYLASE 1"/>
    <property type="match status" value="1"/>
</dbReference>
<evidence type="ECO:0000259" key="1">
    <source>
        <dbReference type="Pfam" id="PF20695"/>
    </source>
</evidence>
<evidence type="ECO:0000313" key="3">
    <source>
        <dbReference type="Proteomes" id="UP000235460"/>
    </source>
</evidence>
<feature type="domain" description="3-octaprenyl-4-hydroxybenzoate carboxy-lyase-like N-terminal" evidence="1">
    <location>
        <begin position="11"/>
        <end position="85"/>
    </location>
</feature>
<organism evidence="2 3">
    <name type="scientific">Thermodesulfobacterium geofontis</name>
    <dbReference type="NCBI Taxonomy" id="1295609"/>
    <lineage>
        <taxon>Bacteria</taxon>
        <taxon>Pseudomonadati</taxon>
        <taxon>Thermodesulfobacteriota</taxon>
        <taxon>Thermodesulfobacteria</taxon>
        <taxon>Thermodesulfobacteriales</taxon>
        <taxon>Thermodesulfobacteriaceae</taxon>
        <taxon>Thermodesulfobacterium</taxon>
    </lineage>
</organism>
<name>A0A2N7PPY3_9BACT</name>
<dbReference type="EMBL" id="PNIK01000016">
    <property type="protein sequence ID" value="PMP68705.1"/>
    <property type="molecule type" value="Genomic_DNA"/>
</dbReference>